<evidence type="ECO:0000259" key="7">
    <source>
        <dbReference type="PROSITE" id="PS51831"/>
    </source>
</evidence>
<keyword evidence="9" id="KW-1185">Reference proteome</keyword>
<dbReference type="NCBIfam" id="TIGR00277">
    <property type="entry name" value="HDIG"/>
    <property type="match status" value="1"/>
</dbReference>
<evidence type="ECO:0000313" key="8">
    <source>
        <dbReference type="EMBL" id="EGC82357.1"/>
    </source>
</evidence>
<dbReference type="InterPro" id="IPR003607">
    <property type="entry name" value="HD/PDEase_dom"/>
</dbReference>
<dbReference type="EMBL" id="AEXM01000012">
    <property type="protein sequence ID" value="EGC82357.1"/>
    <property type="molecule type" value="Genomic_DNA"/>
</dbReference>
<gene>
    <name evidence="8" type="ORF">HMPREF9290_1329</name>
</gene>
<comment type="catalytic activity">
    <reaction evidence="6">
        <text>P(1),P(4)-bis(5'-adenosyl) tetraphosphate + H2O = 2 ADP + 2 H(+)</text>
        <dbReference type="Rhea" id="RHEA:24252"/>
        <dbReference type="ChEBI" id="CHEBI:15377"/>
        <dbReference type="ChEBI" id="CHEBI:15378"/>
        <dbReference type="ChEBI" id="CHEBI:58141"/>
        <dbReference type="ChEBI" id="CHEBI:456216"/>
        <dbReference type="EC" id="3.6.1.41"/>
    </reaction>
</comment>
<accession>F0GUA8</accession>
<dbReference type="PROSITE" id="PS51831">
    <property type="entry name" value="HD"/>
    <property type="match status" value="1"/>
</dbReference>
<organism evidence="8 9">
    <name type="scientific">Anaerococcus prevotii ACS-065-V-Col13</name>
    <dbReference type="NCBI Taxonomy" id="879305"/>
    <lineage>
        <taxon>Bacteria</taxon>
        <taxon>Bacillati</taxon>
        <taxon>Bacillota</taxon>
        <taxon>Tissierellia</taxon>
        <taxon>Tissierellales</taxon>
        <taxon>Peptoniphilaceae</taxon>
        <taxon>Anaerococcus</taxon>
    </lineage>
</organism>
<dbReference type="eggNOG" id="COG1713">
    <property type="taxonomic scope" value="Bacteria"/>
</dbReference>
<dbReference type="EC" id="3.6.1.41" evidence="1"/>
<dbReference type="InterPro" id="IPR006674">
    <property type="entry name" value="HD_domain"/>
</dbReference>
<evidence type="ECO:0000256" key="3">
    <source>
        <dbReference type="ARBA" id="ARBA00022741"/>
    </source>
</evidence>
<proteinExistence type="predicted"/>
<comment type="caution">
    <text evidence="8">The sequence shown here is derived from an EMBL/GenBank/DDBJ whole genome shotgun (WGS) entry which is preliminary data.</text>
</comment>
<dbReference type="SUPFAM" id="SSF109604">
    <property type="entry name" value="HD-domain/PDEase-like"/>
    <property type="match status" value="1"/>
</dbReference>
<dbReference type="NCBIfam" id="TIGR00488">
    <property type="entry name" value="bis(5'-nucleosyl)-tetraphosphatase (symmetrical) YqeK"/>
    <property type="match status" value="1"/>
</dbReference>
<dbReference type="InterPro" id="IPR006675">
    <property type="entry name" value="HDIG_dom"/>
</dbReference>
<dbReference type="GO" id="GO:0000166">
    <property type="term" value="F:nucleotide binding"/>
    <property type="evidence" value="ECO:0007669"/>
    <property type="project" value="UniProtKB-KW"/>
</dbReference>
<keyword evidence="4 8" id="KW-0378">Hydrolase</keyword>
<dbReference type="PANTHER" id="PTHR35795:SF1">
    <property type="entry name" value="BIS(5'-NUCLEOSYL)-TETRAPHOSPHATASE, SYMMETRICAL"/>
    <property type="match status" value="1"/>
</dbReference>
<dbReference type="Pfam" id="PF01966">
    <property type="entry name" value="HD"/>
    <property type="match status" value="1"/>
</dbReference>
<dbReference type="GO" id="GO:0008803">
    <property type="term" value="F:bis(5'-nucleosyl)-tetraphosphatase (symmetrical) activity"/>
    <property type="evidence" value="ECO:0007669"/>
    <property type="project" value="UniProtKB-EC"/>
</dbReference>
<evidence type="ECO:0000256" key="4">
    <source>
        <dbReference type="ARBA" id="ARBA00022801"/>
    </source>
</evidence>
<keyword evidence="2" id="KW-0479">Metal-binding</keyword>
<dbReference type="PATRIC" id="fig|879305.3.peg.388"/>
<dbReference type="PANTHER" id="PTHR35795">
    <property type="entry name" value="SLR1885 PROTEIN"/>
    <property type="match status" value="1"/>
</dbReference>
<dbReference type="Gene3D" id="1.10.3210.10">
    <property type="entry name" value="Hypothetical protein af1432"/>
    <property type="match status" value="1"/>
</dbReference>
<dbReference type="CDD" id="cd00077">
    <property type="entry name" value="HDc"/>
    <property type="match status" value="1"/>
</dbReference>
<reference evidence="8 9" key="1">
    <citation type="submission" date="2011-01" db="EMBL/GenBank/DDBJ databases">
        <authorList>
            <person name="Durkin A.S."/>
            <person name="Madupu R."/>
            <person name="Torralba M."/>
            <person name="Gillis M."/>
            <person name="Methe B."/>
            <person name="Sutton G."/>
            <person name="Nelson K.E."/>
        </authorList>
    </citation>
    <scope>NUCLEOTIDE SEQUENCE [LARGE SCALE GENOMIC DNA]</scope>
    <source>
        <strain evidence="8 9">ACS-065-V-Col13</strain>
    </source>
</reference>
<evidence type="ECO:0000256" key="5">
    <source>
        <dbReference type="ARBA" id="ARBA00023004"/>
    </source>
</evidence>
<keyword evidence="3" id="KW-0547">Nucleotide-binding</keyword>
<evidence type="ECO:0000256" key="2">
    <source>
        <dbReference type="ARBA" id="ARBA00022723"/>
    </source>
</evidence>
<protein>
    <recommendedName>
        <fullName evidence="1">bis(5'-nucleosyl)-tetraphosphatase (symmetrical)</fullName>
        <ecNumber evidence="1">3.6.1.41</ecNumber>
    </recommendedName>
</protein>
<dbReference type="InterPro" id="IPR005249">
    <property type="entry name" value="YqeK"/>
</dbReference>
<dbReference type="InterPro" id="IPR051094">
    <property type="entry name" value="Diverse_Catalytic_Enzymes"/>
</dbReference>
<dbReference type="AlphaFoldDB" id="F0GUA8"/>
<sequence length="188" mass="21916">MFDYNKYKDKLLSDIGEKRYNHSIRVVDCAIKLSEGKEVDLEKVKIASFLHDCAKYNEAKYMKELNIKGFDEKNNEFSKSVIHSFLGAEVAKKVYNVKDEEILKAIKYHTTGRENMTTLEKIVFMADAVEEKRSYPGVEEIRQMAFENLDEAVLMTLNHNIKFLIDIEAFIDPLTLKARNYFIREKNG</sequence>
<dbReference type="Proteomes" id="UP000005286">
    <property type="component" value="Unassembled WGS sequence"/>
</dbReference>
<evidence type="ECO:0000256" key="6">
    <source>
        <dbReference type="ARBA" id="ARBA00049417"/>
    </source>
</evidence>
<evidence type="ECO:0000256" key="1">
    <source>
        <dbReference type="ARBA" id="ARBA00012506"/>
    </source>
</evidence>
<dbReference type="SMART" id="SM00471">
    <property type="entry name" value="HDc"/>
    <property type="match status" value="1"/>
</dbReference>
<dbReference type="STRING" id="879305.HMPREF9290_1329"/>
<dbReference type="GO" id="GO:0046872">
    <property type="term" value="F:metal ion binding"/>
    <property type="evidence" value="ECO:0007669"/>
    <property type="project" value="UniProtKB-KW"/>
</dbReference>
<keyword evidence="5" id="KW-0408">Iron</keyword>
<feature type="domain" description="HD" evidence="7">
    <location>
        <begin position="19"/>
        <end position="132"/>
    </location>
</feature>
<name>F0GUA8_9FIRM</name>
<dbReference type="RefSeq" id="WP_004834171.1">
    <property type="nucleotide sequence ID" value="NZ_AEXM01000012.1"/>
</dbReference>
<evidence type="ECO:0000313" key="9">
    <source>
        <dbReference type="Proteomes" id="UP000005286"/>
    </source>
</evidence>